<proteinExistence type="predicted"/>
<dbReference type="EMBL" id="JBDPZN010000021">
    <property type="protein sequence ID" value="MEO3684652.1"/>
    <property type="molecule type" value="Genomic_DNA"/>
</dbReference>
<comment type="caution">
    <text evidence="1">The sequence shown here is derived from an EMBL/GenBank/DDBJ whole genome shotgun (WGS) entry which is preliminary data.</text>
</comment>
<accession>A0ABV0FYH0</accession>
<evidence type="ECO:0000313" key="1">
    <source>
        <dbReference type="EMBL" id="MEO3684652.1"/>
    </source>
</evidence>
<name>A0ABV0FYH0_9GAMM</name>
<reference evidence="1 2" key="1">
    <citation type="submission" date="2024-05" db="EMBL/GenBank/DDBJ databases">
        <title>Genome sequencing of Marine Estuary Bacteria, Shewanella vesiculosa and S. baltica, and Pseudomonas syringae.</title>
        <authorList>
            <person name="Gurung A."/>
            <person name="Maclea K.S."/>
        </authorList>
    </citation>
    <scope>NUCLEOTIDE SEQUENCE [LARGE SCALE GENOMIC DNA]</scope>
    <source>
        <strain evidence="1 2">1A</strain>
    </source>
</reference>
<organism evidence="1 2">
    <name type="scientific">Shewanella vesiculosa</name>
    <dbReference type="NCBI Taxonomy" id="518738"/>
    <lineage>
        <taxon>Bacteria</taxon>
        <taxon>Pseudomonadati</taxon>
        <taxon>Pseudomonadota</taxon>
        <taxon>Gammaproteobacteria</taxon>
        <taxon>Alteromonadales</taxon>
        <taxon>Shewanellaceae</taxon>
        <taxon>Shewanella</taxon>
    </lineage>
</organism>
<dbReference type="Proteomes" id="UP001477278">
    <property type="component" value="Unassembled WGS sequence"/>
</dbReference>
<dbReference type="RefSeq" id="WP_347691036.1">
    <property type="nucleotide sequence ID" value="NZ_JBDPZN010000021.1"/>
</dbReference>
<protein>
    <submittedName>
        <fullName evidence="1">Uncharacterized protein</fullName>
    </submittedName>
</protein>
<evidence type="ECO:0000313" key="2">
    <source>
        <dbReference type="Proteomes" id="UP001477278"/>
    </source>
</evidence>
<keyword evidence="2" id="KW-1185">Reference proteome</keyword>
<sequence length="81" mass="9340">MPNNISEIENKLNELWDLIAVKEIELSEFKKENPHPIHDVSLLEKISLLNGCISNAYEQVLKNNMERCRISGNLPAKHMKL</sequence>
<gene>
    <name evidence="1" type="ORF">ABHN84_20520</name>
</gene>